<reference evidence="9 10" key="1">
    <citation type="journal article" date="2017" name="Curr. Biol.">
        <title>The Evolution of Venom by Co-option of Single-Copy Genes.</title>
        <authorList>
            <person name="Martinson E.O."/>
            <person name="Mrinalini"/>
            <person name="Kelkar Y.D."/>
            <person name="Chang C.H."/>
            <person name="Werren J.H."/>
        </authorList>
    </citation>
    <scope>NUCLEOTIDE SEQUENCE [LARGE SCALE GENOMIC DNA]</scope>
    <source>
        <strain evidence="9 10">Alberta</strain>
        <tissue evidence="9">Whole body</tissue>
    </source>
</reference>
<dbReference type="EC" id="6.1.1.11" evidence="2"/>
<dbReference type="GO" id="GO:0006434">
    <property type="term" value="P:seryl-tRNA aminoacylation"/>
    <property type="evidence" value="ECO:0007669"/>
    <property type="project" value="InterPro"/>
</dbReference>
<dbReference type="NCBIfam" id="TIGR00414">
    <property type="entry name" value="serS"/>
    <property type="match status" value="1"/>
</dbReference>
<dbReference type="InterPro" id="IPR045864">
    <property type="entry name" value="aa-tRNA-synth_II/BPL/LPL"/>
</dbReference>
<dbReference type="PROSITE" id="PS50862">
    <property type="entry name" value="AA_TRNA_LIGASE_II"/>
    <property type="match status" value="1"/>
</dbReference>
<dbReference type="FunFam" id="3.30.930.10:FF:000078">
    <property type="entry name" value="Seryl-tRNA synthetase"/>
    <property type="match status" value="1"/>
</dbReference>
<gene>
    <name evidence="9" type="ORF">TSAR_004325</name>
</gene>
<evidence type="ECO:0000256" key="2">
    <source>
        <dbReference type="ARBA" id="ARBA00012840"/>
    </source>
</evidence>
<evidence type="ECO:0000256" key="6">
    <source>
        <dbReference type="ARBA" id="ARBA00023146"/>
    </source>
</evidence>
<dbReference type="GO" id="GO:0004828">
    <property type="term" value="F:serine-tRNA ligase activity"/>
    <property type="evidence" value="ECO:0007669"/>
    <property type="project" value="UniProtKB-EC"/>
</dbReference>
<dbReference type="Gene3D" id="3.30.930.10">
    <property type="entry name" value="Bira Bifunctional Protein, Domain 2"/>
    <property type="match status" value="1"/>
</dbReference>
<organism evidence="9 10">
    <name type="scientific">Trichomalopsis sarcophagae</name>
    <dbReference type="NCBI Taxonomy" id="543379"/>
    <lineage>
        <taxon>Eukaryota</taxon>
        <taxon>Metazoa</taxon>
        <taxon>Ecdysozoa</taxon>
        <taxon>Arthropoda</taxon>
        <taxon>Hexapoda</taxon>
        <taxon>Insecta</taxon>
        <taxon>Pterygota</taxon>
        <taxon>Neoptera</taxon>
        <taxon>Endopterygota</taxon>
        <taxon>Hymenoptera</taxon>
        <taxon>Apocrita</taxon>
        <taxon>Proctotrupomorpha</taxon>
        <taxon>Chalcidoidea</taxon>
        <taxon>Pteromalidae</taxon>
        <taxon>Pteromalinae</taxon>
        <taxon>Trichomalopsis</taxon>
    </lineage>
</organism>
<dbReference type="PANTHER" id="PTHR11778">
    <property type="entry name" value="SERYL-TRNA SYNTHETASE"/>
    <property type="match status" value="1"/>
</dbReference>
<sequence>MRRASRQLLRILNSKRFYSQDAMENKVMPILETEIHLPKPEYNVEFLCNPLNRDLIAKNISKRKNSGNIDKVLELHQSLHSQDEFTKELSKIPNLTDPNVLEYADDVPCILRVQGDLPKYNFEPHEFSQLAAKLRLLRTDRLGPVTGSRSYILLGDLAELEQALINYTLKELLKHNFKLISVPDILPSQVIERCGLISDGERRLVYQVEPYYGDDLSLSGTAEMALAYKLSNTVLHENELPLKLTAVSRCYRAEVSNLLEERGIYRVHQFTKVEMFICSKQNESVQIMDEVVAIQEKLFGQLGLHYKVLDMPPNELGSPAYRKIDIEAWMPGRKQFGELSSCSNCTDYQARRLNIKYQDKNEQIMHSHTLNGTACAVPRMLIAICETHQLEDGNIAVPEQLVPYMNGKTVIKKQNVAETKQFKGKHKSK</sequence>
<protein>
    <recommendedName>
        <fullName evidence="2">serine--tRNA ligase</fullName>
        <ecNumber evidence="2">6.1.1.11</ecNumber>
    </recommendedName>
    <alternativeName>
        <fullName evidence="7">Seryl-tRNA synthetase</fullName>
    </alternativeName>
</protein>
<evidence type="ECO:0000313" key="10">
    <source>
        <dbReference type="Proteomes" id="UP000215335"/>
    </source>
</evidence>
<dbReference type="Pfam" id="PF00587">
    <property type="entry name" value="tRNA-synt_2b"/>
    <property type="match status" value="1"/>
</dbReference>
<keyword evidence="5" id="KW-0067">ATP-binding</keyword>
<keyword evidence="6" id="KW-0030">Aminoacyl-tRNA synthetase</keyword>
<proteinExistence type="inferred from homology"/>
<dbReference type="OrthoDB" id="10264585at2759"/>
<dbReference type="AlphaFoldDB" id="A0A232FNS9"/>
<dbReference type="PRINTS" id="PR00981">
    <property type="entry name" value="TRNASYNTHSER"/>
</dbReference>
<evidence type="ECO:0000256" key="1">
    <source>
        <dbReference type="ARBA" id="ARBA00010728"/>
    </source>
</evidence>
<name>A0A232FNS9_9HYME</name>
<dbReference type="InterPro" id="IPR002317">
    <property type="entry name" value="Ser-tRNA-ligase_type_1"/>
</dbReference>
<evidence type="ECO:0000256" key="4">
    <source>
        <dbReference type="ARBA" id="ARBA00022741"/>
    </source>
</evidence>
<dbReference type="GO" id="GO:0005524">
    <property type="term" value="F:ATP binding"/>
    <property type="evidence" value="ECO:0007669"/>
    <property type="project" value="UniProtKB-KW"/>
</dbReference>
<keyword evidence="3" id="KW-0436">Ligase</keyword>
<keyword evidence="4" id="KW-0547">Nucleotide-binding</keyword>
<comment type="similarity">
    <text evidence="1">Belongs to the class-II aminoacyl-tRNA synthetase family. Type-1 seryl-tRNA synthetase subfamily.</text>
</comment>
<keyword evidence="10" id="KW-1185">Reference proteome</keyword>
<accession>A0A232FNS9</accession>
<dbReference type="EMBL" id="NNAY01000011">
    <property type="protein sequence ID" value="OXU32027.1"/>
    <property type="molecule type" value="Genomic_DNA"/>
</dbReference>
<evidence type="ECO:0000313" key="9">
    <source>
        <dbReference type="EMBL" id="OXU32027.1"/>
    </source>
</evidence>
<dbReference type="InterPro" id="IPR006195">
    <property type="entry name" value="aa-tRNA-synth_II"/>
</dbReference>
<dbReference type="InterPro" id="IPR002314">
    <property type="entry name" value="aa-tRNA-synt_IIb"/>
</dbReference>
<comment type="caution">
    <text evidence="9">The sequence shown here is derived from an EMBL/GenBank/DDBJ whole genome shotgun (WGS) entry which is preliminary data.</text>
</comment>
<evidence type="ECO:0000256" key="7">
    <source>
        <dbReference type="ARBA" id="ARBA00031113"/>
    </source>
</evidence>
<evidence type="ECO:0000256" key="5">
    <source>
        <dbReference type="ARBA" id="ARBA00022840"/>
    </source>
</evidence>
<evidence type="ECO:0000259" key="8">
    <source>
        <dbReference type="PROSITE" id="PS50862"/>
    </source>
</evidence>
<evidence type="ECO:0000256" key="3">
    <source>
        <dbReference type="ARBA" id="ARBA00022598"/>
    </source>
</evidence>
<feature type="domain" description="Aminoacyl-transfer RNA synthetases class-II family profile" evidence="8">
    <location>
        <begin position="169"/>
        <end position="398"/>
    </location>
</feature>
<dbReference type="Proteomes" id="UP000215335">
    <property type="component" value="Unassembled WGS sequence"/>
</dbReference>
<dbReference type="STRING" id="543379.A0A232FNS9"/>
<dbReference type="SUPFAM" id="SSF55681">
    <property type="entry name" value="Class II aaRS and biotin synthetases"/>
    <property type="match status" value="1"/>
</dbReference>